<sequence>MKINLDPLIEKIRETVRAHALPNRPGAYTRFAERKQTPDEYGCADAANIRYTIGDFERNPALRAAAVAELQALQDPETGLFKEESHHPFHTTAHCIAALELFDAGPLYPPIGLFEYRDPQRLKAFLAGLDWAGRPWNQSHRGAGVFAALALTGNAPPAWRQVYFNWLDDHCDPEYGMSLRGAIQSGTTDPARHLFGWFHYLFNYLYARRAFPHAPRLIDSCLQLYREHRMPEPFGHSLTFMEIDWIFALNRASRQTPWRFDEVHTALREFAALYIPALEAHHTATGFEDLHGLFGAVTALAELQLALPGELESSVPLKNVLDRRPFI</sequence>
<evidence type="ECO:0000313" key="1">
    <source>
        <dbReference type="EMBL" id="NMD88834.1"/>
    </source>
</evidence>
<proteinExistence type="predicted"/>
<dbReference type="RefSeq" id="WP_168963846.1">
    <property type="nucleotide sequence ID" value="NZ_JABAEW010000061.1"/>
</dbReference>
<accession>A0A848AYV6</accession>
<gene>
    <name evidence="1" type="ORF">HF882_19800</name>
</gene>
<organism evidence="1 2">
    <name type="scientific">Victivallis vadensis</name>
    <dbReference type="NCBI Taxonomy" id="172901"/>
    <lineage>
        <taxon>Bacteria</taxon>
        <taxon>Pseudomonadati</taxon>
        <taxon>Lentisphaerota</taxon>
        <taxon>Lentisphaeria</taxon>
        <taxon>Victivallales</taxon>
        <taxon>Victivallaceae</taxon>
        <taxon>Victivallis</taxon>
    </lineage>
</organism>
<comment type="caution">
    <text evidence="1">The sequence shown here is derived from an EMBL/GenBank/DDBJ whole genome shotgun (WGS) entry which is preliminary data.</text>
</comment>
<dbReference type="AlphaFoldDB" id="A0A848AYV6"/>
<evidence type="ECO:0000313" key="2">
    <source>
        <dbReference type="Proteomes" id="UP000576225"/>
    </source>
</evidence>
<dbReference type="EMBL" id="JABAEW010000061">
    <property type="protein sequence ID" value="NMD88834.1"/>
    <property type="molecule type" value="Genomic_DNA"/>
</dbReference>
<name>A0A848AYV6_9BACT</name>
<protein>
    <submittedName>
        <fullName evidence="1">Uncharacterized protein</fullName>
    </submittedName>
</protein>
<reference evidence="1 2" key="1">
    <citation type="submission" date="2020-04" db="EMBL/GenBank/DDBJ databases">
        <authorList>
            <person name="Hitch T.C.A."/>
            <person name="Wylensek D."/>
            <person name="Clavel T."/>
        </authorList>
    </citation>
    <scope>NUCLEOTIDE SEQUENCE [LARGE SCALE GENOMIC DNA]</scope>
    <source>
        <strain evidence="1 2">COR2-253-APC-1A</strain>
    </source>
</reference>
<dbReference type="Proteomes" id="UP000576225">
    <property type="component" value="Unassembled WGS sequence"/>
</dbReference>